<name>A0A2K4MTK9_9NEIS</name>
<evidence type="ECO:0000313" key="3">
    <source>
        <dbReference type="EMBL" id="POB00310.1"/>
    </source>
</evidence>
<feature type="compositionally biased region" description="Acidic residues" evidence="1">
    <location>
        <begin position="54"/>
        <end position="68"/>
    </location>
</feature>
<dbReference type="SUPFAM" id="SSF52540">
    <property type="entry name" value="P-loop containing nucleoside triphosphate hydrolases"/>
    <property type="match status" value="1"/>
</dbReference>
<dbReference type="RefSeq" id="WP_103317332.1">
    <property type="nucleotide sequence ID" value="NZ_PPTF01000010.1"/>
</dbReference>
<feature type="domain" description="Helicase C-terminal" evidence="2">
    <location>
        <begin position="759"/>
        <end position="866"/>
    </location>
</feature>
<dbReference type="AlphaFoldDB" id="A0A2K4MTK9"/>
<dbReference type="EMBL" id="PPTF01000010">
    <property type="protein sequence ID" value="POB00310.1"/>
    <property type="molecule type" value="Genomic_DNA"/>
</dbReference>
<proteinExistence type="predicted"/>
<gene>
    <name evidence="3" type="ORF">C2134_02620</name>
</gene>
<evidence type="ECO:0000313" key="4">
    <source>
        <dbReference type="Proteomes" id="UP000236416"/>
    </source>
</evidence>
<keyword evidence="3" id="KW-0547">Nucleotide-binding</keyword>
<dbReference type="GO" id="GO:0004386">
    <property type="term" value="F:helicase activity"/>
    <property type="evidence" value="ECO:0007669"/>
    <property type="project" value="UniProtKB-KW"/>
</dbReference>
<dbReference type="SMART" id="SM00490">
    <property type="entry name" value="HELICc"/>
    <property type="match status" value="1"/>
</dbReference>
<keyword evidence="4" id="KW-1185">Reference proteome</keyword>
<sequence>MTPAELRGTVIERLREDLVGPHQDDEILEGRKVRPSDVYLTGILWPIGDRMDASDDDGSSGEGEDDDTPGSSTPVGQQRPCTMGLSFCAESQNEGCEVAVNVRFATYKGERVPGEKSHTTYSKWTRRQFCITVDKIVLPIDSQETIPLLADGLDASVELHVRVKSMQSGCIATITLINRSEAPKGDRDASEALTLFQTELQIEPRTGTHIVPRPPRSSANDEDEEAGQLLYRECHEFAAGHQCSASWSSSAGFASSIRSEWIPYAAVSAVREDGHEVFQPLVMRGAFEAEALATLDDKSILARLEELPSAYTDWIYQTSQKAQTLDSENLRCIAQGHLTKCNDALERIRGGIEAMRRDPDLLMSFRLANRAMALQHSWKASSRPLGWRPFQLGFILLAAGSACKASAPDREILDLLWFPTGGGKTEAYLTIIAMLAFYRRLSVTSPDDGAGNAAVMRYTLRLLTAQQFERASALVLACELIRRGLAPGAETVLKHLGSVPFSIGLWVGGDATPNNFKDALAKRGNRGGSSAEQIEACPCCQQPVRWVYDETSEEVYPTCKSSVCLLGERFGRWPVFTVDSDIYSQRPTLLIGTIDKFALLPTREEVGDLFAFGTPQATDLIIQDELHLISGPLGTIAGVYETAFDWLLRKDGRKPKVIGSTATIRRASDQARALFDRESRQFPPPGIDYDDSGFAVAARPEDRREPRIYLGVTTAGRSAKFALQATTASLLQSSGPATGATDEERDGYATLLAYFNSLRELGGAIVQMLDDVPDAMKLYSDQRNENTRVISPPKELTSRASQKEIIEILAQLKRTAADPDCIDVVLATNMVSVGVDVARLGAMLLNGQPKTRSEYIQATSRVGRSVFPGLVVAILNAAKPRDRSHYETFLGWHSSLYRDVEATSVTPFASRARDRALHAALVTMIRHGASQMRRKPDLSLAPSSLLADVVDEIERRVLAIDKDEKTGCEEEIDALLNDWSVRNPNSYNYNKYKPNRSLLISADLSALRRATGRMRDAAWPTMNNMRSVEPTTPFRMTEVLSANPRRHSGASVDGGPTAGTGANAQPAAVPRWRNRNV</sequence>
<evidence type="ECO:0000256" key="1">
    <source>
        <dbReference type="SAM" id="MobiDB-lite"/>
    </source>
</evidence>
<accession>A0A2K4MTK9</accession>
<dbReference type="CDD" id="cd18785">
    <property type="entry name" value="SF2_C"/>
    <property type="match status" value="1"/>
</dbReference>
<organism evidence="3 4">
    <name type="scientific">Chromobacterium sinusclupearum</name>
    <dbReference type="NCBI Taxonomy" id="2077146"/>
    <lineage>
        <taxon>Bacteria</taxon>
        <taxon>Pseudomonadati</taxon>
        <taxon>Pseudomonadota</taxon>
        <taxon>Betaproteobacteria</taxon>
        <taxon>Neisseriales</taxon>
        <taxon>Chromobacteriaceae</taxon>
        <taxon>Chromobacterium</taxon>
    </lineage>
</organism>
<dbReference type="Gene3D" id="3.40.50.300">
    <property type="entry name" value="P-loop containing nucleotide triphosphate hydrolases"/>
    <property type="match status" value="2"/>
</dbReference>
<dbReference type="InterPro" id="IPR027417">
    <property type="entry name" value="P-loop_NTPase"/>
</dbReference>
<keyword evidence="3" id="KW-0347">Helicase</keyword>
<keyword evidence="3" id="KW-0378">Hydrolase</keyword>
<feature type="region of interest" description="Disordered" evidence="1">
    <location>
        <begin position="50"/>
        <end position="79"/>
    </location>
</feature>
<protein>
    <submittedName>
        <fullName evidence="3">DNA/RNA helicase</fullName>
    </submittedName>
</protein>
<reference evidence="3 4" key="1">
    <citation type="submission" date="2018-01" db="EMBL/GenBank/DDBJ databases">
        <title>Genomic Sequence of Chromobacterium MWU13-2610 from wild cranberry bogs within the Cape Cod National Seashore.</title>
        <authorList>
            <person name="O'Hara-Hanley K."/>
            <person name="Soby S."/>
            <person name="Harrison A."/>
        </authorList>
    </citation>
    <scope>NUCLEOTIDE SEQUENCE [LARGE SCALE GENOMIC DNA]</scope>
    <source>
        <strain evidence="3 4">MWU13-2610</strain>
    </source>
</reference>
<comment type="caution">
    <text evidence="3">The sequence shown here is derived from an EMBL/GenBank/DDBJ whole genome shotgun (WGS) entry which is preliminary data.</text>
</comment>
<feature type="region of interest" description="Disordered" evidence="1">
    <location>
        <begin position="1044"/>
        <end position="1077"/>
    </location>
</feature>
<dbReference type="InterPro" id="IPR001650">
    <property type="entry name" value="Helicase_C-like"/>
</dbReference>
<dbReference type="Pfam" id="PF00271">
    <property type="entry name" value="Helicase_C"/>
    <property type="match status" value="1"/>
</dbReference>
<evidence type="ECO:0000259" key="2">
    <source>
        <dbReference type="SMART" id="SM00490"/>
    </source>
</evidence>
<dbReference type="Proteomes" id="UP000236416">
    <property type="component" value="Unassembled WGS sequence"/>
</dbReference>
<keyword evidence="3" id="KW-0067">ATP-binding</keyword>